<dbReference type="STRING" id="1121409.SAMN02745124_03836"/>
<keyword evidence="6" id="KW-1185">Reference proteome</keyword>
<dbReference type="Pfam" id="PF13237">
    <property type="entry name" value="Fer4_10"/>
    <property type="match status" value="1"/>
</dbReference>
<protein>
    <submittedName>
        <fullName evidence="5">Respiratory-chain NADH dehydrogenase subunit</fullName>
    </submittedName>
</protein>
<dbReference type="InterPro" id="IPR017896">
    <property type="entry name" value="4Fe4S_Fe-S-bd"/>
</dbReference>
<dbReference type="Proteomes" id="UP000184139">
    <property type="component" value="Unassembled WGS sequence"/>
</dbReference>
<dbReference type="InterPro" id="IPR026902">
    <property type="entry name" value="RnfC_N"/>
</dbReference>
<feature type="domain" description="4Fe-4S ferredoxin-type" evidence="4">
    <location>
        <begin position="389"/>
        <end position="418"/>
    </location>
</feature>
<evidence type="ECO:0000256" key="1">
    <source>
        <dbReference type="ARBA" id="ARBA00022723"/>
    </source>
</evidence>
<dbReference type="GO" id="GO:0046872">
    <property type="term" value="F:metal ion binding"/>
    <property type="evidence" value="ECO:0007669"/>
    <property type="project" value="UniProtKB-KW"/>
</dbReference>
<dbReference type="PANTHER" id="PTHR43034">
    <property type="entry name" value="ION-TRANSLOCATING OXIDOREDUCTASE COMPLEX SUBUNIT C"/>
    <property type="match status" value="1"/>
</dbReference>
<reference evidence="5 6" key="1">
    <citation type="submission" date="2016-11" db="EMBL/GenBank/DDBJ databases">
        <authorList>
            <person name="Jaros S."/>
            <person name="Januszkiewicz K."/>
            <person name="Wedrychowicz H."/>
        </authorList>
    </citation>
    <scope>NUCLEOTIDE SEQUENCE [LARGE SCALE GENOMIC DNA]</scope>
    <source>
        <strain evidence="5 6">DSM 9705</strain>
    </source>
</reference>
<keyword evidence="1" id="KW-0479">Metal-binding</keyword>
<dbReference type="Pfam" id="PF13375">
    <property type="entry name" value="RnfC_N"/>
    <property type="match status" value="1"/>
</dbReference>
<dbReference type="GO" id="GO:0051539">
    <property type="term" value="F:4 iron, 4 sulfur cluster binding"/>
    <property type="evidence" value="ECO:0007669"/>
    <property type="project" value="InterPro"/>
</dbReference>
<dbReference type="InterPro" id="IPR010208">
    <property type="entry name" value="Ion_transpt_RnfC/RsxC"/>
</dbReference>
<evidence type="ECO:0000256" key="2">
    <source>
        <dbReference type="ARBA" id="ARBA00023004"/>
    </source>
</evidence>
<dbReference type="Gene3D" id="3.30.70.20">
    <property type="match status" value="1"/>
</dbReference>
<dbReference type="PROSITE" id="PS51379">
    <property type="entry name" value="4FE4S_FER_2"/>
    <property type="match status" value="2"/>
</dbReference>
<dbReference type="GO" id="GO:0009055">
    <property type="term" value="F:electron transfer activity"/>
    <property type="evidence" value="ECO:0007669"/>
    <property type="project" value="InterPro"/>
</dbReference>
<accession>A0A1M5YBZ1</accession>
<sequence length="439" mass="48643">MQGLLKLFSSKPVLPAVPDYDPVIRQLDDPEQVTIPLDYPGHIHYLPTVKVGDRVRRGQVIGRSRLGNCTLASISGTVRDITTAWTAQSVHSPAIVIDNDGTTAPPPEEMLDGPVPLGDPLGALARIREAGVNPPWRLSGRDYTDGTIANLPRIEAVIVTGIQEEPTILTSQLLLEQRADTVAEGLRRTRLLLPDARLWLTVPEQLFAWAETRFAEHAEIVTVPDKYGGRIERELVARLIGRRIPNRHSFISHGLIVQDVEYLVAMVEALDGKSPFLQKCLTISGPSLDQAITVRFPLGSSMRHILHSQGFNIEQFTRPVVGGPMKGGAQYSDLTPITYNSGLYLVAEDFSPFDPIAPCIFCGRCTRVCPARIQVHLINRMIEFDQIESTHHLHPEACHECGLCAYVCPAERPIVQLLHFCNHEMTIGERHVWSEGGQQ</sequence>
<evidence type="ECO:0000313" key="5">
    <source>
        <dbReference type="EMBL" id="SHI09439.1"/>
    </source>
</evidence>
<dbReference type="EMBL" id="FQXS01000032">
    <property type="protein sequence ID" value="SHI09439.1"/>
    <property type="molecule type" value="Genomic_DNA"/>
</dbReference>
<dbReference type="OrthoDB" id="9767754at2"/>
<evidence type="ECO:0000256" key="3">
    <source>
        <dbReference type="ARBA" id="ARBA00023014"/>
    </source>
</evidence>
<dbReference type="GO" id="GO:0016020">
    <property type="term" value="C:membrane"/>
    <property type="evidence" value="ECO:0007669"/>
    <property type="project" value="InterPro"/>
</dbReference>
<dbReference type="AlphaFoldDB" id="A0A1M5YBZ1"/>
<dbReference type="PANTHER" id="PTHR43034:SF2">
    <property type="entry name" value="ION-TRANSLOCATING OXIDOREDUCTASE COMPLEX SUBUNIT C"/>
    <property type="match status" value="1"/>
</dbReference>
<dbReference type="InterPro" id="IPR037225">
    <property type="entry name" value="Nuo51_FMN-bd_sf"/>
</dbReference>
<proteinExistence type="predicted"/>
<dbReference type="SUPFAM" id="SSF46548">
    <property type="entry name" value="alpha-helical ferredoxin"/>
    <property type="match status" value="1"/>
</dbReference>
<feature type="domain" description="4Fe-4S ferredoxin-type" evidence="4">
    <location>
        <begin position="349"/>
        <end position="380"/>
    </location>
</feature>
<dbReference type="InterPro" id="IPR017900">
    <property type="entry name" value="4Fe4S_Fe_S_CS"/>
</dbReference>
<organism evidence="5 6">
    <name type="scientific">Desulfofustis glycolicus DSM 9705</name>
    <dbReference type="NCBI Taxonomy" id="1121409"/>
    <lineage>
        <taxon>Bacteria</taxon>
        <taxon>Pseudomonadati</taxon>
        <taxon>Thermodesulfobacteriota</taxon>
        <taxon>Desulfobulbia</taxon>
        <taxon>Desulfobulbales</taxon>
        <taxon>Desulfocapsaceae</taxon>
        <taxon>Desulfofustis</taxon>
    </lineage>
</organism>
<name>A0A1M5YBZ1_9BACT</name>
<evidence type="ECO:0000313" key="6">
    <source>
        <dbReference type="Proteomes" id="UP000184139"/>
    </source>
</evidence>
<keyword evidence="3" id="KW-0411">Iron-sulfur</keyword>
<evidence type="ECO:0000259" key="4">
    <source>
        <dbReference type="PROSITE" id="PS51379"/>
    </source>
</evidence>
<dbReference type="SUPFAM" id="SSF142019">
    <property type="entry name" value="Nqo1 FMN-binding domain-like"/>
    <property type="match status" value="1"/>
</dbReference>
<dbReference type="PROSITE" id="PS00198">
    <property type="entry name" value="4FE4S_FER_1"/>
    <property type="match status" value="2"/>
</dbReference>
<gene>
    <name evidence="5" type="ORF">SAMN02745124_03836</name>
</gene>
<dbReference type="RefSeq" id="WP_161949887.1">
    <property type="nucleotide sequence ID" value="NZ_FQXS01000032.1"/>
</dbReference>
<keyword evidence="2" id="KW-0408">Iron</keyword>